<evidence type="ECO:0000313" key="6">
    <source>
        <dbReference type="Proteomes" id="UP001276659"/>
    </source>
</evidence>
<comment type="catalytic activity">
    <reaction evidence="3">
        <text>a monoacylglycerol + H2O = glycerol + a fatty acid + H(+)</text>
        <dbReference type="Rhea" id="RHEA:15245"/>
        <dbReference type="ChEBI" id="CHEBI:15377"/>
        <dbReference type="ChEBI" id="CHEBI:15378"/>
        <dbReference type="ChEBI" id="CHEBI:17408"/>
        <dbReference type="ChEBI" id="CHEBI:17754"/>
        <dbReference type="ChEBI" id="CHEBI:28868"/>
    </reaction>
</comment>
<dbReference type="CDD" id="cd00519">
    <property type="entry name" value="Lipase_3"/>
    <property type="match status" value="1"/>
</dbReference>
<proteinExistence type="inferred from homology"/>
<evidence type="ECO:0000256" key="3">
    <source>
        <dbReference type="ARBA" id="ARBA00048461"/>
    </source>
</evidence>
<feature type="domain" description="Fungal lipase-type" evidence="4">
    <location>
        <begin position="4"/>
        <end position="125"/>
    </location>
</feature>
<dbReference type="InterPro" id="IPR029058">
    <property type="entry name" value="AB_hydrolase_fold"/>
</dbReference>
<evidence type="ECO:0000259" key="4">
    <source>
        <dbReference type="Pfam" id="PF01764"/>
    </source>
</evidence>
<dbReference type="Proteomes" id="UP001276659">
    <property type="component" value="Unassembled WGS sequence"/>
</dbReference>
<dbReference type="EMBL" id="JASNWA010000009">
    <property type="protein sequence ID" value="KAK3169819.1"/>
    <property type="molecule type" value="Genomic_DNA"/>
</dbReference>
<name>A0AAD9Z1I3_9LECA</name>
<dbReference type="InterPro" id="IPR051218">
    <property type="entry name" value="Sec_MonoDiacylglyc_Lipase"/>
</dbReference>
<sequence>MHHNFQFKWTHTDLCKKCKVHHGFWDQWTPIREELIKKVPEAHDRFSDFRLIVTGHFLGGAIATLAAADIRKLDDPWYLANKELYTFGSPRVGSDHTARFLSIQSTLSYRVTFQNDPIPHMPFLDFGYWHTQLEYWISRNADAPKREDILFLTGYNNRLGNRGHDGLDKKVHEHYFGLSRSCSS</sequence>
<dbReference type="PANTHER" id="PTHR45856:SF11">
    <property type="entry name" value="FUNGAL LIPASE-LIKE DOMAIN-CONTAINING PROTEIN"/>
    <property type="match status" value="1"/>
</dbReference>
<dbReference type="Gene3D" id="3.40.50.1820">
    <property type="entry name" value="alpha/beta hydrolase"/>
    <property type="match status" value="1"/>
</dbReference>
<dbReference type="AlphaFoldDB" id="A0AAD9Z1I3"/>
<keyword evidence="6" id="KW-1185">Reference proteome</keyword>
<evidence type="ECO:0000313" key="5">
    <source>
        <dbReference type="EMBL" id="KAK3169819.1"/>
    </source>
</evidence>
<dbReference type="PANTHER" id="PTHR45856">
    <property type="entry name" value="ALPHA/BETA-HYDROLASES SUPERFAMILY PROTEIN"/>
    <property type="match status" value="1"/>
</dbReference>
<dbReference type="GO" id="GO:0006629">
    <property type="term" value="P:lipid metabolic process"/>
    <property type="evidence" value="ECO:0007669"/>
    <property type="project" value="InterPro"/>
</dbReference>
<evidence type="ECO:0000256" key="2">
    <source>
        <dbReference type="ARBA" id="ARBA00047591"/>
    </source>
</evidence>
<gene>
    <name evidence="5" type="ORF">OEA41_009203</name>
</gene>
<comment type="similarity">
    <text evidence="1">Belongs to the AB hydrolase superfamily. Lipase family. Class 3 subfamily.</text>
</comment>
<comment type="caution">
    <text evidence="5">The sequence shown here is derived from an EMBL/GenBank/DDBJ whole genome shotgun (WGS) entry which is preliminary data.</text>
</comment>
<comment type="catalytic activity">
    <reaction evidence="2">
        <text>a diacylglycerol + H2O = a monoacylglycerol + a fatty acid + H(+)</text>
        <dbReference type="Rhea" id="RHEA:32731"/>
        <dbReference type="ChEBI" id="CHEBI:15377"/>
        <dbReference type="ChEBI" id="CHEBI:15378"/>
        <dbReference type="ChEBI" id="CHEBI:17408"/>
        <dbReference type="ChEBI" id="CHEBI:18035"/>
        <dbReference type="ChEBI" id="CHEBI:28868"/>
    </reaction>
</comment>
<accession>A0AAD9Z1I3</accession>
<dbReference type="InterPro" id="IPR002921">
    <property type="entry name" value="Fungal_lipase-type"/>
</dbReference>
<evidence type="ECO:0000256" key="1">
    <source>
        <dbReference type="ARBA" id="ARBA00043996"/>
    </source>
</evidence>
<protein>
    <recommendedName>
        <fullName evidence="4">Fungal lipase-type domain-containing protein</fullName>
    </recommendedName>
</protein>
<dbReference type="Pfam" id="PF01764">
    <property type="entry name" value="Lipase_3"/>
    <property type="match status" value="1"/>
</dbReference>
<dbReference type="SUPFAM" id="SSF53474">
    <property type="entry name" value="alpha/beta-Hydrolases"/>
    <property type="match status" value="1"/>
</dbReference>
<organism evidence="5 6">
    <name type="scientific">Lepraria neglecta</name>
    <dbReference type="NCBI Taxonomy" id="209136"/>
    <lineage>
        <taxon>Eukaryota</taxon>
        <taxon>Fungi</taxon>
        <taxon>Dikarya</taxon>
        <taxon>Ascomycota</taxon>
        <taxon>Pezizomycotina</taxon>
        <taxon>Lecanoromycetes</taxon>
        <taxon>OSLEUM clade</taxon>
        <taxon>Lecanoromycetidae</taxon>
        <taxon>Lecanorales</taxon>
        <taxon>Lecanorineae</taxon>
        <taxon>Stereocaulaceae</taxon>
        <taxon>Lepraria</taxon>
    </lineage>
</organism>
<reference evidence="5" key="1">
    <citation type="submission" date="2022-11" db="EMBL/GenBank/DDBJ databases">
        <title>Chromosomal genome sequence assembly and mating type (MAT) locus characterization of the leprose asexual lichenized fungus Lepraria neglecta (Nyl.) Erichsen.</title>
        <authorList>
            <person name="Allen J.L."/>
            <person name="Pfeffer B."/>
        </authorList>
    </citation>
    <scope>NUCLEOTIDE SEQUENCE</scope>
    <source>
        <strain evidence="5">Allen 5258</strain>
    </source>
</reference>